<dbReference type="EMBL" id="VOPW01000001">
    <property type="protein sequence ID" value="TXC66306.1"/>
    <property type="molecule type" value="Genomic_DNA"/>
</dbReference>
<organism evidence="1 2">
    <name type="scientific">Piscinibacter aquaticus</name>
    <dbReference type="NCBI Taxonomy" id="392597"/>
    <lineage>
        <taxon>Bacteria</taxon>
        <taxon>Pseudomonadati</taxon>
        <taxon>Pseudomonadota</taxon>
        <taxon>Betaproteobacteria</taxon>
        <taxon>Burkholderiales</taxon>
        <taxon>Sphaerotilaceae</taxon>
        <taxon>Piscinibacter</taxon>
    </lineage>
</organism>
<accession>A0A5C6U3J8</accession>
<protein>
    <submittedName>
        <fullName evidence="1">Uncharacterized protein</fullName>
    </submittedName>
</protein>
<dbReference type="Proteomes" id="UP000321832">
    <property type="component" value="Unassembled WGS sequence"/>
</dbReference>
<evidence type="ECO:0000313" key="1">
    <source>
        <dbReference type="EMBL" id="TXC66306.1"/>
    </source>
</evidence>
<dbReference type="AlphaFoldDB" id="A0A5C6U3J8"/>
<keyword evidence="2" id="KW-1185">Reference proteome</keyword>
<sequence length="76" mass="7904">MIDRIFGALLIVCLLAGGTAAISSALLEDEAPARPVLTATLPTVEIVGKRLPVETPVDTPVARNEAAAEPTARQLQ</sequence>
<reference evidence="1 2" key="1">
    <citation type="submission" date="2019-08" db="EMBL/GenBank/DDBJ databases">
        <authorList>
            <person name="Khan S.A."/>
            <person name="Jeon C.O."/>
            <person name="Jeong S.E."/>
        </authorList>
    </citation>
    <scope>NUCLEOTIDE SEQUENCE [LARGE SCALE GENOMIC DNA]</scope>
    <source>
        <strain evidence="2">IMCC1728</strain>
    </source>
</reference>
<proteinExistence type="predicted"/>
<evidence type="ECO:0000313" key="2">
    <source>
        <dbReference type="Proteomes" id="UP000321832"/>
    </source>
</evidence>
<name>A0A5C6U3J8_9BURK</name>
<gene>
    <name evidence="1" type="ORF">FSC37_11685</name>
</gene>
<comment type="caution">
    <text evidence="1">The sequence shown here is derived from an EMBL/GenBank/DDBJ whole genome shotgun (WGS) entry which is preliminary data.</text>
</comment>